<dbReference type="InterPro" id="IPR005625">
    <property type="entry name" value="PepSY-ass_TM"/>
</dbReference>
<reference evidence="2 3" key="1">
    <citation type="submission" date="2024-03" db="EMBL/GenBank/DDBJ databases">
        <title>High-quality draft genome sequencing of Tistrella sp. BH-R2-4.</title>
        <authorList>
            <person name="Dong C."/>
        </authorList>
    </citation>
    <scope>NUCLEOTIDE SEQUENCE [LARGE SCALE GENOMIC DNA]</scope>
    <source>
        <strain evidence="2 3">BH-R2-4</strain>
    </source>
</reference>
<name>A0ABU9YDC1_9PROT</name>
<organism evidence="2 3">
    <name type="scientific">Tistrella arctica</name>
    <dbReference type="NCBI Taxonomy" id="3133430"/>
    <lineage>
        <taxon>Bacteria</taxon>
        <taxon>Pseudomonadati</taxon>
        <taxon>Pseudomonadota</taxon>
        <taxon>Alphaproteobacteria</taxon>
        <taxon>Geminicoccales</taxon>
        <taxon>Geminicoccaceae</taxon>
        <taxon>Tistrella</taxon>
    </lineage>
</organism>
<feature type="transmembrane region" description="Helical" evidence="1">
    <location>
        <begin position="449"/>
        <end position="466"/>
    </location>
</feature>
<keyword evidence="1" id="KW-0812">Transmembrane</keyword>
<evidence type="ECO:0000256" key="1">
    <source>
        <dbReference type="SAM" id="Phobius"/>
    </source>
</evidence>
<comment type="caution">
    <text evidence="2">The sequence shown here is derived from an EMBL/GenBank/DDBJ whole genome shotgun (WGS) entry which is preliminary data.</text>
</comment>
<feature type="transmembrane region" description="Helical" evidence="1">
    <location>
        <begin position="184"/>
        <end position="209"/>
    </location>
</feature>
<dbReference type="PANTHER" id="PTHR34219:SF4">
    <property type="entry name" value="PEPSY DOMAIN-CONTAINING PROTEIN"/>
    <property type="match status" value="1"/>
</dbReference>
<dbReference type="Proteomes" id="UP001413721">
    <property type="component" value="Unassembled WGS sequence"/>
</dbReference>
<keyword evidence="3" id="KW-1185">Reference proteome</keyword>
<keyword evidence="1" id="KW-1133">Transmembrane helix</keyword>
<proteinExistence type="predicted"/>
<accession>A0ABU9YDC1</accession>
<feature type="transmembrane region" description="Helical" evidence="1">
    <location>
        <begin position="422"/>
        <end position="442"/>
    </location>
</feature>
<dbReference type="PANTHER" id="PTHR34219">
    <property type="entry name" value="IRON-REGULATED INNER MEMBRANE PROTEIN-RELATED"/>
    <property type="match status" value="1"/>
</dbReference>
<feature type="transmembrane region" description="Helical" evidence="1">
    <location>
        <begin position="139"/>
        <end position="163"/>
    </location>
</feature>
<evidence type="ECO:0000313" key="2">
    <source>
        <dbReference type="EMBL" id="MEN2986779.1"/>
    </source>
</evidence>
<feature type="transmembrane region" description="Helical" evidence="1">
    <location>
        <begin position="349"/>
        <end position="371"/>
    </location>
</feature>
<gene>
    <name evidence="2" type="ORF">WG926_00580</name>
</gene>
<feature type="transmembrane region" description="Helical" evidence="1">
    <location>
        <begin position="486"/>
        <end position="507"/>
    </location>
</feature>
<dbReference type="RefSeq" id="WP_345936570.1">
    <property type="nucleotide sequence ID" value="NZ_JBBKTW010000001.1"/>
</dbReference>
<protein>
    <submittedName>
        <fullName evidence="2">PepSY-associated TM helix domain-containing protein</fullName>
    </submittedName>
</protein>
<evidence type="ECO:0000313" key="3">
    <source>
        <dbReference type="Proteomes" id="UP001413721"/>
    </source>
</evidence>
<keyword evidence="1" id="KW-0472">Membrane</keyword>
<sequence>MSLRQTMSWLHSWAGLVVGWLLFAIFLTGTASYFRPDISTWMHRLRPVDLPDQATQAGMAASWLNAEAPDAARWLIDLPDGREPVLKVAAGRPHGFVASRLDPETGAPETGPDTVGGDFLFYIHFTLIMSDWGRILGRYLTGICAMIMGVAIVTGVIVHKRIFKDAFTFRPRAAAQRAWLDGHNLLGVMSLPFHLMITWSGLITLMLLYMPWAVDAAYPAGRAGYAADLDGVRPVAVAATTIQAAPLTDLGPVIGQAVAMWSAPDRTGDVGRIGVGRIAVDRPGTSAARLTLTPQDADQLARRPETLAFDGVTGRLIADGRGQGGAAAATYHTLYGLHLARFAGLPLRWLFFLSGLAGTAMIATGLVLWSVKHRSTSGAPGRDRGHRLVDALNIGCLVGLPAAIAGQFLANRLLPAALDGRAALEAAAFYLVWLAMLGLGALRSDGAGWARVLAVAALLWAAVPLVDVLVTGRDPWRAVLAGDRVFWGMQLTALCMALGLGRLAMIIQARRGRP</sequence>
<dbReference type="Pfam" id="PF03929">
    <property type="entry name" value="PepSY_TM"/>
    <property type="match status" value="1"/>
</dbReference>
<feature type="transmembrane region" description="Helical" evidence="1">
    <location>
        <begin position="12"/>
        <end position="34"/>
    </location>
</feature>
<dbReference type="EMBL" id="JBBKTW010000001">
    <property type="protein sequence ID" value="MEN2986779.1"/>
    <property type="molecule type" value="Genomic_DNA"/>
</dbReference>
<feature type="transmembrane region" description="Helical" evidence="1">
    <location>
        <begin position="391"/>
        <end position="410"/>
    </location>
</feature>